<dbReference type="EMBL" id="GBXM01024241">
    <property type="protein sequence ID" value="JAH84336.1"/>
    <property type="molecule type" value="Transcribed_RNA"/>
</dbReference>
<accession>A0A0E9W203</accession>
<proteinExistence type="predicted"/>
<dbReference type="AlphaFoldDB" id="A0A0E9W203"/>
<sequence>MVAQRLALLSCKKEDPGLC</sequence>
<name>A0A0E9W203_ANGAN</name>
<evidence type="ECO:0000313" key="1">
    <source>
        <dbReference type="EMBL" id="JAH84336.1"/>
    </source>
</evidence>
<organism evidence="1">
    <name type="scientific">Anguilla anguilla</name>
    <name type="common">European freshwater eel</name>
    <name type="synonym">Muraena anguilla</name>
    <dbReference type="NCBI Taxonomy" id="7936"/>
    <lineage>
        <taxon>Eukaryota</taxon>
        <taxon>Metazoa</taxon>
        <taxon>Chordata</taxon>
        <taxon>Craniata</taxon>
        <taxon>Vertebrata</taxon>
        <taxon>Euteleostomi</taxon>
        <taxon>Actinopterygii</taxon>
        <taxon>Neopterygii</taxon>
        <taxon>Teleostei</taxon>
        <taxon>Anguilliformes</taxon>
        <taxon>Anguillidae</taxon>
        <taxon>Anguilla</taxon>
    </lineage>
</organism>
<reference evidence="1" key="2">
    <citation type="journal article" date="2015" name="Fish Shellfish Immunol.">
        <title>Early steps in the European eel (Anguilla anguilla)-Vibrio vulnificus interaction in the gills: Role of the RtxA13 toxin.</title>
        <authorList>
            <person name="Callol A."/>
            <person name="Pajuelo D."/>
            <person name="Ebbesson L."/>
            <person name="Teles M."/>
            <person name="MacKenzie S."/>
            <person name="Amaro C."/>
        </authorList>
    </citation>
    <scope>NUCLEOTIDE SEQUENCE</scope>
</reference>
<protein>
    <submittedName>
        <fullName evidence="1">Uncharacterized protein</fullName>
    </submittedName>
</protein>
<reference evidence="1" key="1">
    <citation type="submission" date="2014-11" db="EMBL/GenBank/DDBJ databases">
        <authorList>
            <person name="Amaro Gonzalez C."/>
        </authorList>
    </citation>
    <scope>NUCLEOTIDE SEQUENCE</scope>
</reference>